<reference evidence="2" key="2">
    <citation type="submission" date="2023-07" db="EMBL/GenBank/DDBJ databases">
        <authorList>
            <consortium name="Lawrence Berkeley National Laboratory"/>
            <person name="Haridas S."/>
            <person name="Hensen N."/>
            <person name="Bonometti L."/>
            <person name="Westerberg I."/>
            <person name="Brannstrom I.O."/>
            <person name="Guillou S."/>
            <person name="Cros-Aarteil S."/>
            <person name="Calhoun S."/>
            <person name="Kuo A."/>
            <person name="Mondo S."/>
            <person name="Pangilinan J."/>
            <person name="Riley R."/>
            <person name="LaButti K."/>
            <person name="Andreopoulos B."/>
            <person name="Lipzen A."/>
            <person name="Chen C."/>
            <person name="Yanf M."/>
            <person name="Daum C."/>
            <person name="Ng V."/>
            <person name="Clum A."/>
            <person name="Steindorff A."/>
            <person name="Ohm R."/>
            <person name="Martin F."/>
            <person name="Silar P."/>
            <person name="Natvig D."/>
            <person name="Lalanne C."/>
            <person name="Gautier V."/>
            <person name="Ament-velasquez S.L."/>
            <person name="Kruys A."/>
            <person name="Hutchinson M.I."/>
            <person name="Powell A.J."/>
            <person name="Barry K."/>
            <person name="Miller A.N."/>
            <person name="Grigoriev I.V."/>
            <person name="Debuchy R."/>
            <person name="Gladieux P."/>
            <person name="Thoren M.H."/>
            <person name="Johannesson H."/>
        </authorList>
    </citation>
    <scope>NUCLEOTIDE SEQUENCE</scope>
    <source>
        <strain evidence="2">FGSC 1904</strain>
    </source>
</reference>
<accession>A0AAE0PAY9</accession>
<organism evidence="2 3">
    <name type="scientific">Sordaria brevicollis</name>
    <dbReference type="NCBI Taxonomy" id="83679"/>
    <lineage>
        <taxon>Eukaryota</taxon>
        <taxon>Fungi</taxon>
        <taxon>Dikarya</taxon>
        <taxon>Ascomycota</taxon>
        <taxon>Pezizomycotina</taxon>
        <taxon>Sordariomycetes</taxon>
        <taxon>Sordariomycetidae</taxon>
        <taxon>Sordariales</taxon>
        <taxon>Sordariaceae</taxon>
        <taxon>Sordaria</taxon>
    </lineage>
</organism>
<comment type="caution">
    <text evidence="2">The sequence shown here is derived from an EMBL/GenBank/DDBJ whole genome shotgun (WGS) entry which is preliminary data.</text>
</comment>
<feature type="region of interest" description="Disordered" evidence="1">
    <location>
        <begin position="1"/>
        <end position="53"/>
    </location>
</feature>
<keyword evidence="3" id="KW-1185">Reference proteome</keyword>
<reference evidence="2" key="1">
    <citation type="journal article" date="2023" name="Mol. Phylogenet. Evol.">
        <title>Genome-scale phylogeny and comparative genomics of the fungal order Sordariales.</title>
        <authorList>
            <person name="Hensen N."/>
            <person name="Bonometti L."/>
            <person name="Westerberg I."/>
            <person name="Brannstrom I.O."/>
            <person name="Guillou S."/>
            <person name="Cros-Aarteil S."/>
            <person name="Calhoun S."/>
            <person name="Haridas S."/>
            <person name="Kuo A."/>
            <person name="Mondo S."/>
            <person name="Pangilinan J."/>
            <person name="Riley R."/>
            <person name="LaButti K."/>
            <person name="Andreopoulos B."/>
            <person name="Lipzen A."/>
            <person name="Chen C."/>
            <person name="Yan M."/>
            <person name="Daum C."/>
            <person name="Ng V."/>
            <person name="Clum A."/>
            <person name="Steindorff A."/>
            <person name="Ohm R.A."/>
            <person name="Martin F."/>
            <person name="Silar P."/>
            <person name="Natvig D.O."/>
            <person name="Lalanne C."/>
            <person name="Gautier V."/>
            <person name="Ament-Velasquez S.L."/>
            <person name="Kruys A."/>
            <person name="Hutchinson M.I."/>
            <person name="Powell A.J."/>
            <person name="Barry K."/>
            <person name="Miller A.N."/>
            <person name="Grigoriev I.V."/>
            <person name="Debuchy R."/>
            <person name="Gladieux P."/>
            <person name="Hiltunen Thoren M."/>
            <person name="Johannesson H."/>
        </authorList>
    </citation>
    <scope>NUCLEOTIDE SEQUENCE</scope>
    <source>
        <strain evidence="2">FGSC 1904</strain>
    </source>
</reference>
<proteinExistence type="predicted"/>
<gene>
    <name evidence="2" type="ORF">B0T20DRAFT_471438</name>
</gene>
<evidence type="ECO:0000313" key="3">
    <source>
        <dbReference type="Proteomes" id="UP001281003"/>
    </source>
</evidence>
<dbReference type="AlphaFoldDB" id="A0AAE0PAY9"/>
<dbReference type="EMBL" id="JAUTDP010000009">
    <property type="protein sequence ID" value="KAK3396596.1"/>
    <property type="molecule type" value="Genomic_DNA"/>
</dbReference>
<name>A0AAE0PAY9_SORBR</name>
<evidence type="ECO:0000256" key="1">
    <source>
        <dbReference type="SAM" id="MobiDB-lite"/>
    </source>
</evidence>
<evidence type="ECO:0000313" key="2">
    <source>
        <dbReference type="EMBL" id="KAK3396596.1"/>
    </source>
</evidence>
<sequence length="367" mass="41134">MVEGEWTKLNQPNDSGIGGPKICDGTSASTSQHQPAFGRQDTAHPRVPDVCEGSRPVASIESRRTGVMRTVGPRVEARRYRCSRLYSIVSGTYVRPDIFESESQRVQPRLQRDSGKMVPIDHQMGSPATLQEMGGKRQKIPRLPGYRLPYHLSMIRFEGRPQPACATQKPNGQPDSYVPNGQRTVRLGCRLRLLSTLYCEERQYKSKLKSCQLTPSLERWFMARAAGRCPLDESQTRNVFGDVIGRRGSGTGCYVGLGFLVSENKPGRGVETAWQIVSIAESGRGAELPFDGRETFWNNIEKDPEPWLPCGFCCSSFARNTRFIHCSFPRHTVLCCIFPPCFLRILHILHTGSGYLIVSRIVGDRKL</sequence>
<dbReference type="Proteomes" id="UP001281003">
    <property type="component" value="Unassembled WGS sequence"/>
</dbReference>
<protein>
    <submittedName>
        <fullName evidence="2">Uncharacterized protein</fullName>
    </submittedName>
</protein>